<dbReference type="Proteomes" id="UP000320858">
    <property type="component" value="Unassembled WGS sequence"/>
</dbReference>
<dbReference type="InterPro" id="IPR002078">
    <property type="entry name" value="Sigma_54_int"/>
</dbReference>
<feature type="domain" description="Sigma-54 factor interaction" evidence="3">
    <location>
        <begin position="1"/>
        <end position="61"/>
    </location>
</feature>
<dbReference type="PANTHER" id="PTHR32071:SF29">
    <property type="entry name" value="PHOSPHOGLYCERATE TRANSPORT SYSTEM TRANSCRIPTIONAL REGULATORY PROTEIN PGTA"/>
    <property type="match status" value="1"/>
</dbReference>
<proteinExistence type="predicted"/>
<dbReference type="AlphaFoldDB" id="A0AA94V9C4"/>
<dbReference type="PANTHER" id="PTHR32071">
    <property type="entry name" value="TRANSCRIPTIONAL REGULATORY PROTEIN"/>
    <property type="match status" value="1"/>
</dbReference>
<keyword evidence="2" id="KW-0067">ATP-binding</keyword>
<dbReference type="GO" id="GO:0005524">
    <property type="term" value="F:ATP binding"/>
    <property type="evidence" value="ECO:0007669"/>
    <property type="project" value="UniProtKB-KW"/>
</dbReference>
<comment type="caution">
    <text evidence="4">The sequence shown here is derived from an EMBL/GenBank/DDBJ whole genome shotgun (WGS) entry which is preliminary data.</text>
</comment>
<evidence type="ECO:0000313" key="5">
    <source>
        <dbReference type="Proteomes" id="UP000320858"/>
    </source>
</evidence>
<dbReference type="EMBL" id="SGOB01000010">
    <property type="protein sequence ID" value="TRA84335.1"/>
    <property type="molecule type" value="Genomic_DNA"/>
</dbReference>
<dbReference type="GO" id="GO:0006355">
    <property type="term" value="P:regulation of DNA-templated transcription"/>
    <property type="evidence" value="ECO:0007669"/>
    <property type="project" value="InterPro"/>
</dbReference>
<accession>A0AA94V9C4</accession>
<dbReference type="PROSITE" id="PS50045">
    <property type="entry name" value="SIGMA54_INTERACT_4"/>
    <property type="match status" value="1"/>
</dbReference>
<keyword evidence="1" id="KW-0547">Nucleotide-binding</keyword>
<name>A0AA94V9C4_RHIRH</name>
<dbReference type="InterPro" id="IPR009057">
    <property type="entry name" value="Homeodomain-like_sf"/>
</dbReference>
<evidence type="ECO:0000313" key="4">
    <source>
        <dbReference type="EMBL" id="TRA84335.1"/>
    </source>
</evidence>
<evidence type="ECO:0000259" key="3">
    <source>
        <dbReference type="PROSITE" id="PS50045"/>
    </source>
</evidence>
<dbReference type="Gene3D" id="1.10.8.60">
    <property type="match status" value="1"/>
</dbReference>
<evidence type="ECO:0000256" key="2">
    <source>
        <dbReference type="ARBA" id="ARBA00022840"/>
    </source>
</evidence>
<dbReference type="Gene3D" id="1.10.10.60">
    <property type="entry name" value="Homeodomain-like"/>
    <property type="match status" value="1"/>
</dbReference>
<dbReference type="Pfam" id="PF25601">
    <property type="entry name" value="AAA_lid_14"/>
    <property type="match status" value="1"/>
</dbReference>
<evidence type="ECO:0000256" key="1">
    <source>
        <dbReference type="ARBA" id="ARBA00022741"/>
    </source>
</evidence>
<dbReference type="InterPro" id="IPR058031">
    <property type="entry name" value="AAA_lid_NorR"/>
</dbReference>
<reference evidence="4 5" key="1">
    <citation type="journal article" date="2019" name="Appl. Microbiol. Biotechnol.">
        <title>Differential efficiency of wild type rhizogenic strains for rol gene transformation of plants.</title>
        <authorList>
            <person name="Desmet S."/>
            <person name="De Keyser E."/>
            <person name="Van Vaerenbergh J."/>
            <person name="Baeyen S."/>
            <person name="Van Huylenbroeck J."/>
            <person name="Geelen D."/>
            <person name="Dhooghe E."/>
        </authorList>
    </citation>
    <scope>NUCLEOTIDE SEQUENCE [LARGE SCALE GENOMIC DNA]</scope>
    <source>
        <strain evidence="4 5">B 4.1</strain>
    </source>
</reference>
<gene>
    <name evidence="4" type="ORF">EXN24_25470</name>
</gene>
<organism evidence="4 5">
    <name type="scientific">Rhizobium rhizogenes</name>
    <name type="common">Agrobacterium rhizogenes</name>
    <dbReference type="NCBI Taxonomy" id="359"/>
    <lineage>
        <taxon>Bacteria</taxon>
        <taxon>Pseudomonadati</taxon>
        <taxon>Pseudomonadota</taxon>
        <taxon>Alphaproteobacteria</taxon>
        <taxon>Hyphomicrobiales</taxon>
        <taxon>Rhizobiaceae</taxon>
        <taxon>Rhizobium/Agrobacterium group</taxon>
        <taxon>Rhizobium</taxon>
    </lineage>
</organism>
<dbReference type="RefSeq" id="WP_142851660.1">
    <property type="nucleotide sequence ID" value="NZ_SGOB01000010.1"/>
</dbReference>
<sequence>MLPLRERPEDILPCFRFFLRHASANNCAPLPEMSAVSHARLTHNWPGNLRELQRFAQLQLLGPQQLPAAGGSDEMTGLATMMTAYEARLIAATLTATGRSATQAMKHLKISRKTFYDKVNKHKLMVGKLRMKG</sequence>
<protein>
    <recommendedName>
        <fullName evidence="3">Sigma-54 factor interaction domain-containing protein</fullName>
    </recommendedName>
</protein>
<dbReference type="SUPFAM" id="SSF46689">
    <property type="entry name" value="Homeodomain-like"/>
    <property type="match status" value="1"/>
</dbReference>